<name>A0A1Y2T4E4_SYMTR</name>
<dbReference type="InterPro" id="IPR023298">
    <property type="entry name" value="ATPase_P-typ_TM_dom_sf"/>
</dbReference>
<evidence type="ECO:0000259" key="4">
    <source>
        <dbReference type="Pfam" id="PF00689"/>
    </source>
</evidence>
<dbReference type="PANTHER" id="PTHR43294:SF21">
    <property type="entry name" value="CATION TRANSPORTING ATPASE"/>
    <property type="match status" value="1"/>
</dbReference>
<organism evidence="5 6">
    <name type="scientific">Symbiobacterium thermophilum</name>
    <dbReference type="NCBI Taxonomy" id="2734"/>
    <lineage>
        <taxon>Bacteria</taxon>
        <taxon>Bacillati</taxon>
        <taxon>Bacillota</taxon>
        <taxon>Clostridia</taxon>
        <taxon>Eubacteriales</taxon>
        <taxon>Symbiobacteriaceae</taxon>
        <taxon>Symbiobacterium</taxon>
    </lineage>
</organism>
<dbReference type="InterPro" id="IPR023214">
    <property type="entry name" value="HAD_sf"/>
</dbReference>
<dbReference type="Gene3D" id="3.40.50.1000">
    <property type="entry name" value="HAD superfamily/HAD-like"/>
    <property type="match status" value="1"/>
</dbReference>
<gene>
    <name evidence="5" type="ORF">A6D92_23910</name>
</gene>
<dbReference type="GO" id="GO:0019829">
    <property type="term" value="F:ATPase-coupled monoatomic cation transmembrane transporter activity"/>
    <property type="evidence" value="ECO:0007669"/>
    <property type="project" value="TreeGrafter"/>
</dbReference>
<dbReference type="Proteomes" id="UP000194267">
    <property type="component" value="Unassembled WGS sequence"/>
</dbReference>
<dbReference type="Gene3D" id="1.20.1110.10">
    <property type="entry name" value="Calcium-transporting ATPase, transmembrane domain"/>
    <property type="match status" value="1"/>
</dbReference>
<dbReference type="Pfam" id="PF00689">
    <property type="entry name" value="Cation_ATPase_C"/>
    <property type="match status" value="1"/>
</dbReference>
<comment type="subcellular location">
    <subcellularLocation>
        <location evidence="1">Cell membrane</location>
        <topology evidence="1">Multi-pass membrane protein</topology>
    </subcellularLocation>
</comment>
<keyword evidence="2" id="KW-1003">Cell membrane</keyword>
<evidence type="ECO:0000256" key="1">
    <source>
        <dbReference type="ARBA" id="ARBA00004651"/>
    </source>
</evidence>
<reference evidence="6" key="1">
    <citation type="submission" date="2016-04" db="EMBL/GenBank/DDBJ databases">
        <authorList>
            <person name="Antunes L.P."/>
            <person name="Martins L.F."/>
            <person name="Pereira R.V."/>
            <person name="Thomas A.M."/>
            <person name="Barbosa D."/>
            <person name="Nascimento L."/>
            <person name="Silva G.M."/>
            <person name="Condomitti G.W."/>
            <person name="Digiampietri L.A."/>
            <person name="Lombardi K.C."/>
            <person name="Ramos P.L."/>
            <person name="Quaggio R.B."/>
            <person name="Oliveira J.C."/>
            <person name="Pascon R.C."/>
            <person name="Cruz J.B."/>
            <person name="Silva A.M."/>
            <person name="Setubal J.C."/>
        </authorList>
    </citation>
    <scope>NUCLEOTIDE SEQUENCE [LARGE SCALE GENOMIC DNA]</scope>
</reference>
<keyword evidence="3" id="KW-0812">Transmembrane</keyword>
<comment type="caution">
    <text evidence="5">The sequence shown here is derived from an EMBL/GenBank/DDBJ whole genome shotgun (WGS) entry which is preliminary data.</text>
</comment>
<keyword evidence="3" id="KW-1133">Transmembrane helix</keyword>
<dbReference type="GO" id="GO:0005886">
    <property type="term" value="C:plasma membrane"/>
    <property type="evidence" value="ECO:0007669"/>
    <property type="project" value="UniProtKB-SubCell"/>
</dbReference>
<evidence type="ECO:0000313" key="6">
    <source>
        <dbReference type="Proteomes" id="UP000194267"/>
    </source>
</evidence>
<dbReference type="GO" id="GO:1902600">
    <property type="term" value="P:proton transmembrane transport"/>
    <property type="evidence" value="ECO:0007669"/>
    <property type="project" value="TreeGrafter"/>
</dbReference>
<dbReference type="EMBL" id="LWLV01002811">
    <property type="protein sequence ID" value="OTA40113.1"/>
    <property type="molecule type" value="Genomic_DNA"/>
</dbReference>
<feature type="transmembrane region" description="Helical" evidence="3">
    <location>
        <begin position="43"/>
        <end position="65"/>
    </location>
</feature>
<accession>A0A1Y2T4E4</accession>
<protein>
    <recommendedName>
        <fullName evidence="4">Cation-transporting P-type ATPase C-terminal domain-containing protein</fullName>
    </recommendedName>
</protein>
<dbReference type="SUPFAM" id="SSF81665">
    <property type="entry name" value="Calcium ATPase, transmembrane domain M"/>
    <property type="match status" value="1"/>
</dbReference>
<dbReference type="PANTHER" id="PTHR43294">
    <property type="entry name" value="SODIUM/POTASSIUM-TRANSPORTING ATPASE SUBUNIT ALPHA"/>
    <property type="match status" value="1"/>
</dbReference>
<dbReference type="InterPro" id="IPR006068">
    <property type="entry name" value="ATPase_P-typ_cation-transptr_C"/>
</dbReference>
<evidence type="ECO:0000256" key="3">
    <source>
        <dbReference type="SAM" id="Phobius"/>
    </source>
</evidence>
<dbReference type="InterPro" id="IPR050510">
    <property type="entry name" value="Cation_transp_ATPase_P-type"/>
</dbReference>
<proteinExistence type="predicted"/>
<evidence type="ECO:0000313" key="5">
    <source>
        <dbReference type="EMBL" id="OTA40113.1"/>
    </source>
</evidence>
<evidence type="ECO:0000256" key="2">
    <source>
        <dbReference type="ARBA" id="ARBA00022475"/>
    </source>
</evidence>
<feature type="domain" description="Cation-transporting P-type ATPase C-terminal" evidence="4">
    <location>
        <begin position="66"/>
        <end position="98"/>
    </location>
</feature>
<dbReference type="AlphaFoldDB" id="A0A1Y2T4E4"/>
<keyword evidence="3" id="KW-0472">Membrane</keyword>
<sequence length="110" mass="11479">MGVVGTGVARGAADMVLMDDNFATIVAAVEEGRTIYANIQKATFFLLSANVAELLIMTVAMLAGWPVPLQPIHLLWINLVTDSLPAIALGVEPAEPGSCGRSRGTPGSRC</sequence>